<organism evidence="1 2">
    <name type="scientific">Culex pipiens pipiens</name>
    <name type="common">Northern house mosquito</name>
    <dbReference type="NCBI Taxonomy" id="38569"/>
    <lineage>
        <taxon>Eukaryota</taxon>
        <taxon>Metazoa</taxon>
        <taxon>Ecdysozoa</taxon>
        <taxon>Arthropoda</taxon>
        <taxon>Hexapoda</taxon>
        <taxon>Insecta</taxon>
        <taxon>Pterygota</taxon>
        <taxon>Neoptera</taxon>
        <taxon>Endopterygota</taxon>
        <taxon>Diptera</taxon>
        <taxon>Nematocera</taxon>
        <taxon>Culicoidea</taxon>
        <taxon>Culicidae</taxon>
        <taxon>Culicinae</taxon>
        <taxon>Culicini</taxon>
        <taxon>Culex</taxon>
        <taxon>Culex</taxon>
    </lineage>
</organism>
<reference evidence="1 2" key="1">
    <citation type="submission" date="2024-05" db="EMBL/GenBank/DDBJ databases">
        <title>Culex pipiens pipiens assembly and annotation.</title>
        <authorList>
            <person name="Alout H."/>
            <person name="Durand T."/>
        </authorList>
    </citation>
    <scope>NUCLEOTIDE SEQUENCE [LARGE SCALE GENOMIC DNA]</scope>
    <source>
        <strain evidence="1">HA-2024</strain>
        <tissue evidence="1">Whole body</tissue>
    </source>
</reference>
<protein>
    <submittedName>
        <fullName evidence="1">Uncharacterized protein</fullName>
    </submittedName>
</protein>
<feature type="non-terminal residue" evidence="1">
    <location>
        <position position="1"/>
    </location>
</feature>
<accession>A0ABD1DQ78</accession>
<keyword evidence="2" id="KW-1185">Reference proteome</keyword>
<gene>
    <name evidence="1" type="ORF">pipiens_007344</name>
</gene>
<sequence>APSSCLGFWRRLLVELESPVYLVVSPAIGLVFNVRQLQKRTRWSLERSIRCYAKGHFLKLEFLP</sequence>
<comment type="caution">
    <text evidence="1">The sequence shown here is derived from an EMBL/GenBank/DDBJ whole genome shotgun (WGS) entry which is preliminary data.</text>
</comment>
<evidence type="ECO:0000313" key="2">
    <source>
        <dbReference type="Proteomes" id="UP001562425"/>
    </source>
</evidence>
<name>A0ABD1DQ78_CULPP</name>
<evidence type="ECO:0000313" key="1">
    <source>
        <dbReference type="EMBL" id="KAL1400544.1"/>
    </source>
</evidence>
<proteinExistence type="predicted"/>
<dbReference type="EMBL" id="JBEHCU010005211">
    <property type="protein sequence ID" value="KAL1400544.1"/>
    <property type="molecule type" value="Genomic_DNA"/>
</dbReference>
<dbReference type="AlphaFoldDB" id="A0ABD1DQ78"/>
<dbReference type="Proteomes" id="UP001562425">
    <property type="component" value="Unassembled WGS sequence"/>
</dbReference>